<dbReference type="SUPFAM" id="SSF53335">
    <property type="entry name" value="S-adenosyl-L-methionine-dependent methyltransferases"/>
    <property type="match status" value="1"/>
</dbReference>
<dbReference type="GO" id="GO:0008168">
    <property type="term" value="F:methyltransferase activity"/>
    <property type="evidence" value="ECO:0007669"/>
    <property type="project" value="UniProtKB-KW"/>
</dbReference>
<dbReference type="GO" id="GO:0017000">
    <property type="term" value="P:antibiotic biosynthetic process"/>
    <property type="evidence" value="ECO:0007669"/>
    <property type="project" value="UniProtKB-ARBA"/>
</dbReference>
<dbReference type="EMBL" id="JACCCF010000001">
    <property type="protein sequence ID" value="NYE39262.1"/>
    <property type="molecule type" value="Genomic_DNA"/>
</dbReference>
<dbReference type="Pfam" id="PF01209">
    <property type="entry name" value="Ubie_methyltran"/>
    <property type="match status" value="1"/>
</dbReference>
<gene>
    <name evidence="2" type="ORF">HEB29_000273</name>
    <name evidence="1" type="ORF">Sfulv_02830</name>
</gene>
<evidence type="ECO:0000313" key="1">
    <source>
        <dbReference type="EMBL" id="GFM95472.1"/>
    </source>
</evidence>
<accession>A0A7J0BZ06</accession>
<keyword evidence="2" id="KW-0830">Ubiquinone</keyword>
<evidence type="ECO:0000313" key="3">
    <source>
        <dbReference type="Proteomes" id="UP000498980"/>
    </source>
</evidence>
<proteinExistence type="predicted"/>
<dbReference type="Proteomes" id="UP000498980">
    <property type="component" value="Unassembled WGS sequence"/>
</dbReference>
<organism evidence="1 3">
    <name type="scientific">Streptomyces fulvorobeus</name>
    <dbReference type="NCBI Taxonomy" id="284028"/>
    <lineage>
        <taxon>Bacteria</taxon>
        <taxon>Bacillati</taxon>
        <taxon>Actinomycetota</taxon>
        <taxon>Actinomycetes</taxon>
        <taxon>Kitasatosporales</taxon>
        <taxon>Streptomycetaceae</taxon>
        <taxon>Streptomyces</taxon>
    </lineage>
</organism>
<dbReference type="PANTHER" id="PTHR43861">
    <property type="entry name" value="TRANS-ACONITATE 2-METHYLTRANSFERASE-RELATED"/>
    <property type="match status" value="1"/>
</dbReference>
<dbReference type="AlphaFoldDB" id="A0A7J0BZ06"/>
<evidence type="ECO:0000313" key="4">
    <source>
        <dbReference type="Proteomes" id="UP000530403"/>
    </source>
</evidence>
<dbReference type="EMBL" id="BLWC01000001">
    <property type="protein sequence ID" value="GFM95472.1"/>
    <property type="molecule type" value="Genomic_DNA"/>
</dbReference>
<dbReference type="PANTHER" id="PTHR43861:SF1">
    <property type="entry name" value="TRANS-ACONITATE 2-METHYLTRANSFERASE"/>
    <property type="match status" value="1"/>
</dbReference>
<dbReference type="RefSeq" id="WP_173310477.1">
    <property type="nucleotide sequence ID" value="NZ_BAAAUE010000008.1"/>
</dbReference>
<sequence length="244" mass="25660">MTLLQDHDLTAAFDHAAPTYDRLAAVNPGHHADLNRSARRLRLPDGGAGLRVLDLGCGTGASTRALLKAAPHARITAVDASAGMLERALAKAWPDNVCFLHLTAEELHAAGGAQPYDAVFAAYLFRNVTDPDAVLADVRALLTPGGRLAVHEYSLSGSPAHRLLWEAVCRGAIIPAGTLTGDRPLYHHLRRSVAAFDTAPAFAARIARAGFTGVRTLPVAGWQTGIVHTFLAETGPGPVKPAAP</sequence>
<dbReference type="Proteomes" id="UP000530403">
    <property type="component" value="Unassembled WGS sequence"/>
</dbReference>
<dbReference type="Gene3D" id="3.40.50.150">
    <property type="entry name" value="Vaccinia Virus protein VP39"/>
    <property type="match status" value="1"/>
</dbReference>
<reference evidence="1 3" key="1">
    <citation type="submission" date="2020-05" db="EMBL/GenBank/DDBJ databases">
        <title>Whole genome shotgun sequence of Streptomyces fulvorobeus NBRC 15897.</title>
        <authorList>
            <person name="Komaki H."/>
            <person name="Tamura T."/>
        </authorList>
    </citation>
    <scope>NUCLEOTIDE SEQUENCE [LARGE SCALE GENOMIC DNA]</scope>
    <source>
        <strain evidence="1 3">NBRC 15897</strain>
    </source>
</reference>
<dbReference type="GO" id="GO:0032259">
    <property type="term" value="P:methylation"/>
    <property type="evidence" value="ECO:0007669"/>
    <property type="project" value="UniProtKB-KW"/>
</dbReference>
<evidence type="ECO:0000313" key="2">
    <source>
        <dbReference type="EMBL" id="NYE39262.1"/>
    </source>
</evidence>
<keyword evidence="1" id="KW-0489">Methyltransferase</keyword>
<name>A0A7J0BZ06_9ACTN</name>
<keyword evidence="3" id="KW-1185">Reference proteome</keyword>
<protein>
    <submittedName>
        <fullName evidence="1">Methyltransferase</fullName>
    </submittedName>
    <submittedName>
        <fullName evidence="2">Ubiquinone/menaquinone biosynthesis C-methylase UbiE</fullName>
    </submittedName>
</protein>
<reference evidence="2 4" key="2">
    <citation type="submission" date="2020-07" db="EMBL/GenBank/DDBJ databases">
        <title>Sequencing the genomes of 1000 actinobacteria strains.</title>
        <authorList>
            <person name="Klenk H.-P."/>
        </authorList>
    </citation>
    <scope>NUCLEOTIDE SEQUENCE [LARGE SCALE GENOMIC DNA]</scope>
    <source>
        <strain evidence="2 4">DSM 41455</strain>
    </source>
</reference>
<dbReference type="CDD" id="cd02440">
    <property type="entry name" value="AdoMet_MTases"/>
    <property type="match status" value="1"/>
</dbReference>
<keyword evidence="1" id="KW-0808">Transferase</keyword>
<dbReference type="InterPro" id="IPR029063">
    <property type="entry name" value="SAM-dependent_MTases_sf"/>
</dbReference>
<comment type="caution">
    <text evidence="1">The sequence shown here is derived from an EMBL/GenBank/DDBJ whole genome shotgun (WGS) entry which is preliminary data.</text>
</comment>